<organism evidence="1 2">
    <name type="scientific">Avena sativa</name>
    <name type="common">Oat</name>
    <dbReference type="NCBI Taxonomy" id="4498"/>
    <lineage>
        <taxon>Eukaryota</taxon>
        <taxon>Viridiplantae</taxon>
        <taxon>Streptophyta</taxon>
        <taxon>Embryophyta</taxon>
        <taxon>Tracheophyta</taxon>
        <taxon>Spermatophyta</taxon>
        <taxon>Magnoliopsida</taxon>
        <taxon>Liliopsida</taxon>
        <taxon>Poales</taxon>
        <taxon>Poaceae</taxon>
        <taxon>BOP clade</taxon>
        <taxon>Pooideae</taxon>
        <taxon>Poodae</taxon>
        <taxon>Poeae</taxon>
        <taxon>Poeae Chloroplast Group 1 (Aveneae type)</taxon>
        <taxon>Aveninae</taxon>
        <taxon>Avena</taxon>
    </lineage>
</organism>
<evidence type="ECO:0000313" key="2">
    <source>
        <dbReference type="Proteomes" id="UP001732700"/>
    </source>
</evidence>
<proteinExistence type="predicted"/>
<name>A0ACD5T857_AVESA</name>
<reference evidence="1" key="2">
    <citation type="submission" date="2025-09" db="UniProtKB">
        <authorList>
            <consortium name="EnsemblPlants"/>
        </authorList>
    </citation>
    <scope>IDENTIFICATION</scope>
</reference>
<protein>
    <submittedName>
        <fullName evidence="1">Uncharacterized protein</fullName>
    </submittedName>
</protein>
<reference evidence="1" key="1">
    <citation type="submission" date="2021-05" db="EMBL/GenBank/DDBJ databases">
        <authorList>
            <person name="Scholz U."/>
            <person name="Mascher M."/>
            <person name="Fiebig A."/>
        </authorList>
    </citation>
    <scope>NUCLEOTIDE SEQUENCE [LARGE SCALE GENOMIC DNA]</scope>
</reference>
<accession>A0ACD5T857</accession>
<keyword evidence="2" id="KW-1185">Reference proteome</keyword>
<dbReference type="EnsemblPlants" id="AVESA.00010b.r2.1AG0008530.1">
    <property type="protein sequence ID" value="AVESA.00010b.r2.1AG0008530.1.CDS.1"/>
    <property type="gene ID" value="AVESA.00010b.r2.1AG0008530"/>
</dbReference>
<sequence>MEALVSAVLGDLISRAISAVVKKCGEQTTAKEQTTTEEDLQRLHQLLLRISTIIEEAEGRCITNRGMIRQVSMMREQMIRGHYLLDSFKCTQKTDDDEVSRRPSFAQSKFNPAKRFRRLSSNNRIESMVVMGRDNSKELKQAVLVLENMVSDMKEFAIFLLAYPRLRRQPYGAYLYLDKYMFGRQMEREQAVSFLLQPEPNGNLGVLPIVGPGRIGKSTFVEHICDDERVRNHFSLIFLYSGNGLKDETATNFRDRCVIKHQNIASGEERCLVVIELVGDVDEGAWKRLLRSYERSMTPGSKIIITSRSEKTAASLGTAEALRLNYLSKEAYWYFFRMLLFGSTDPEEHPKLTPIAMEMAREMCGSFILAHDVAALLRENPSALFWCRVLRHLREQRLENIVLLGEYCLEGGRPRYVWSMANARRGPGDIGFFLLRGDCQKGSAAHGEVPRIRVVDLLSGTWEAVPRGKFEVLCCRSLIPPYYIYTADCEFVQRESSTAA</sequence>
<evidence type="ECO:0000313" key="1">
    <source>
        <dbReference type="EnsemblPlants" id="AVESA.00010b.r2.1AG0008530.1.CDS.1"/>
    </source>
</evidence>
<dbReference type="Proteomes" id="UP001732700">
    <property type="component" value="Chromosome 1A"/>
</dbReference>